<sequence length="1015" mass="111803">MPSLKGLTCSIELAQTKKPLQEYGTIYNDGFVETFVAVPSKSKPFTVHLTSSDIIAEGLAMYVFIDGIYQCNRNRQNLKHDPLDPRSFVDFRVRQKEEKQADGTMIAREWVFEKLNIDSADSAPDTCSFDILDNIGCIEVILLRCAGSRNSTSSSDRGKSSKLAQSSAFGLDGANDLPDHHFGLDGQPRDWETPWNWASFDTYGRQTTDGFAKSQKPGRDPGGTRKLGLQSQLPSRPSSSYAKTIWSHNNSIAGDDSHSHLNNRDSSPSIIERLHARSYKGNKRAVSPGYAGNRHMSSVGYRYGTGPVPHGKESETELFENRTPGSIFTTTPVIDHPWLDRYIADAVQRGVEEKLGKGTVPRNDDKLIPETPFPPPGAWPISPFGPTEQLPNAIEGRKPEHQRKPSRIEPSTSNHSRGISWGIPSAIWGKNSAKTNEGTDTWKSLEAQGVVDPPNWTSAHGNTSDSWESSTWGTRDNSSTLQQGKSKPSPWSKRVLMGSRPASISSFSTRRSEDGWVNVESQSDKSSTYWSTKSDVTVVPESVTVGKAKNSQSGSNIFQTSGWTSPNTSSTWNTQKDTGWSDANEGKVFSGSSTWDIIAPVNPPPPQSIAARRQSRRTEREKKEETSIPPAPTWGCAVPHKSQNYMGTPIDAPSPYGITLETLIRKISSGSCSTSPWNAAKNEDSSPSWGIEGQTDCWASNRKVEDQSLWVGTNDNNTTFNSWNSHNSSSKEQGKSRNAADGSSFWNNDSWGAKESKNENKHSNYRKERMPGGWGEDSNDVKSQDLGNSAWEVSSWDNKGELNDQDHQGNAWDNPDNGPDNKVSNEHNHSSTGGEAWQTEAGGWNNTSDTPNGTSKGGEAWNNDGDAWNIPDLNDQPHGTPWGGNDVFSTPYKASRDKHSTTSSNKNNSYPRSQKYERLRTPSGPGPKEHWTFPPPPSKKELRYIPEECASLTSGGDRKVWTVPEEPLHVVPASKAEEELLEHQVRAGKGTLYTHIVGRPKYIDSLEKPVSPPSS</sequence>
<reference evidence="3" key="1">
    <citation type="journal article" date="2020" name="Stud. Mycol.">
        <title>101 Dothideomycetes genomes: a test case for predicting lifestyles and emergence of pathogens.</title>
        <authorList>
            <person name="Haridas S."/>
            <person name="Albert R."/>
            <person name="Binder M."/>
            <person name="Bloem J."/>
            <person name="Labutti K."/>
            <person name="Salamov A."/>
            <person name="Andreopoulos B."/>
            <person name="Baker S."/>
            <person name="Barry K."/>
            <person name="Bills G."/>
            <person name="Bluhm B."/>
            <person name="Cannon C."/>
            <person name="Castanera R."/>
            <person name="Culley D."/>
            <person name="Daum C."/>
            <person name="Ezra D."/>
            <person name="Gonzalez J."/>
            <person name="Henrissat B."/>
            <person name="Kuo A."/>
            <person name="Liang C."/>
            <person name="Lipzen A."/>
            <person name="Lutzoni F."/>
            <person name="Magnuson J."/>
            <person name="Mondo S."/>
            <person name="Nolan M."/>
            <person name="Ohm R."/>
            <person name="Pangilinan J."/>
            <person name="Park H.-J."/>
            <person name="Ramirez L."/>
            <person name="Alfaro M."/>
            <person name="Sun H."/>
            <person name="Tritt A."/>
            <person name="Yoshinaga Y."/>
            <person name="Zwiers L.-H."/>
            <person name="Turgeon B."/>
            <person name="Goodwin S."/>
            <person name="Spatafora J."/>
            <person name="Crous P."/>
            <person name="Grigoriev I."/>
        </authorList>
    </citation>
    <scope>NUCLEOTIDE SEQUENCE</scope>
    <source>
        <strain evidence="3">CBS 109.77</strain>
    </source>
</reference>
<feature type="domain" description="DUF7918" evidence="2">
    <location>
        <begin position="16"/>
        <end position="163"/>
    </location>
</feature>
<evidence type="ECO:0000259" key="2">
    <source>
        <dbReference type="Pfam" id="PF25534"/>
    </source>
</evidence>
<organism evidence="3 4">
    <name type="scientific">Melanomma pulvis-pyrius CBS 109.77</name>
    <dbReference type="NCBI Taxonomy" id="1314802"/>
    <lineage>
        <taxon>Eukaryota</taxon>
        <taxon>Fungi</taxon>
        <taxon>Dikarya</taxon>
        <taxon>Ascomycota</taxon>
        <taxon>Pezizomycotina</taxon>
        <taxon>Dothideomycetes</taxon>
        <taxon>Pleosporomycetidae</taxon>
        <taxon>Pleosporales</taxon>
        <taxon>Melanommataceae</taxon>
        <taxon>Melanomma</taxon>
    </lineage>
</organism>
<dbReference type="EMBL" id="MU001770">
    <property type="protein sequence ID" value="KAF2799137.1"/>
    <property type="molecule type" value="Genomic_DNA"/>
</dbReference>
<dbReference type="AlphaFoldDB" id="A0A6A6XU98"/>
<feature type="compositionally biased region" description="Basic and acidic residues" evidence="1">
    <location>
        <begin position="752"/>
        <end position="770"/>
    </location>
</feature>
<feature type="region of interest" description="Disordered" evidence="1">
    <location>
        <begin position="671"/>
        <end position="694"/>
    </location>
</feature>
<feature type="compositionally biased region" description="Low complexity" evidence="1">
    <location>
        <begin position="560"/>
        <end position="574"/>
    </location>
</feature>
<proteinExistence type="predicted"/>
<dbReference type="OrthoDB" id="5423516at2759"/>
<feature type="region of interest" description="Disordered" evidence="1">
    <location>
        <begin position="354"/>
        <end position="438"/>
    </location>
</feature>
<protein>
    <recommendedName>
        <fullName evidence="2">DUF7918 domain-containing protein</fullName>
    </recommendedName>
</protein>
<name>A0A6A6XU98_9PLEO</name>
<feature type="compositionally biased region" description="Polar residues" evidence="1">
    <location>
        <begin position="844"/>
        <end position="854"/>
    </location>
</feature>
<dbReference type="InterPro" id="IPR057678">
    <property type="entry name" value="DUF7918"/>
</dbReference>
<feature type="compositionally biased region" description="Basic and acidic residues" evidence="1">
    <location>
        <begin position="395"/>
        <end position="407"/>
    </location>
</feature>
<dbReference type="Pfam" id="PF25534">
    <property type="entry name" value="DUF7918"/>
    <property type="match status" value="1"/>
</dbReference>
<feature type="compositionally biased region" description="Basic and acidic residues" evidence="1">
    <location>
        <begin position="616"/>
        <end position="626"/>
    </location>
</feature>
<feature type="compositionally biased region" description="Polar residues" evidence="1">
    <location>
        <begin position="710"/>
        <end position="731"/>
    </location>
</feature>
<feature type="compositionally biased region" description="Basic and acidic residues" evidence="1">
    <location>
        <begin position="798"/>
        <end position="807"/>
    </location>
</feature>
<feature type="region of interest" description="Disordered" evidence="1">
    <location>
        <begin position="710"/>
        <end position="784"/>
    </location>
</feature>
<keyword evidence="4" id="KW-1185">Reference proteome</keyword>
<accession>A0A6A6XU98</accession>
<feature type="region of interest" description="Disordered" evidence="1">
    <location>
        <begin position="450"/>
        <end position="525"/>
    </location>
</feature>
<feature type="region of interest" description="Disordered" evidence="1">
    <location>
        <begin position="206"/>
        <end position="242"/>
    </location>
</feature>
<evidence type="ECO:0000256" key="1">
    <source>
        <dbReference type="SAM" id="MobiDB-lite"/>
    </source>
</evidence>
<feature type="compositionally biased region" description="Polar residues" evidence="1">
    <location>
        <begin position="549"/>
        <end position="559"/>
    </location>
</feature>
<feature type="compositionally biased region" description="Low complexity" evidence="1">
    <location>
        <begin position="229"/>
        <end position="240"/>
    </location>
</feature>
<dbReference type="Proteomes" id="UP000799757">
    <property type="component" value="Unassembled WGS sequence"/>
</dbReference>
<feature type="region of interest" description="Disordered" evidence="1">
    <location>
        <begin position="798"/>
        <end position="940"/>
    </location>
</feature>
<evidence type="ECO:0000313" key="4">
    <source>
        <dbReference type="Proteomes" id="UP000799757"/>
    </source>
</evidence>
<feature type="compositionally biased region" description="Polar residues" evidence="1">
    <location>
        <begin position="455"/>
        <end position="486"/>
    </location>
</feature>
<evidence type="ECO:0000313" key="3">
    <source>
        <dbReference type="EMBL" id="KAF2799137.1"/>
    </source>
</evidence>
<gene>
    <name evidence="3" type="ORF">K505DRAFT_78570</name>
</gene>
<feature type="compositionally biased region" description="Basic and acidic residues" evidence="1">
    <location>
        <begin position="354"/>
        <end position="368"/>
    </location>
</feature>
<feature type="region of interest" description="Disordered" evidence="1">
    <location>
        <begin position="548"/>
        <end position="636"/>
    </location>
</feature>